<dbReference type="InterPro" id="IPR015424">
    <property type="entry name" value="PyrdxlP-dep_Trfase"/>
</dbReference>
<reference evidence="2" key="1">
    <citation type="submission" date="2016-05" db="EMBL/GenBank/DDBJ databases">
        <authorList>
            <person name="Lavstsen T."/>
            <person name="Jespersen J.S."/>
        </authorList>
    </citation>
    <scope>NUCLEOTIDE SEQUENCE</scope>
    <source>
        <strain evidence="2">PFRJS10</strain>
    </source>
</reference>
<dbReference type="InterPro" id="IPR015421">
    <property type="entry name" value="PyrdxlP-dep_Trfase_major"/>
</dbReference>
<dbReference type="SUPFAM" id="SSF53383">
    <property type="entry name" value="PLP-dependent transferases"/>
    <property type="match status" value="1"/>
</dbReference>
<sequence length="387" mass="41290">MEQPASGQGHDEALTRLAPTTPGRAMLLESGRQALTLIARWCRNHHVGLALLPSYHCDTMALPFWLEGMRVHFVEVGANLQFDPPALGTALDDADEPALVVWSRVGAIAPDTALTTVLRRAREGGHLVVDDATHAVLDDLLPDSLSTSPMPTSPMPTSPMPTTEAPAIRPLPACDFRVASLRKLVAVTDGALLWSREGITPDSPATRSGVDGELSAARSTLLTRSAALEARTPVPVSASMADLPAAPPRLADDYLAQLARSEELFDLATMPVPISHGARSQLDIFDLPRQARRRRRANRALTRELGDAPLEVLNAGRACFPLIGSAAAPAIEDALARHGIFSPQSWPRPAYLPDSLGWPTDVVSIDCGPTTSTEKVKQIAAIITAAL</sequence>
<proteinExistence type="predicted"/>
<feature type="region of interest" description="Disordered" evidence="1">
    <location>
        <begin position="143"/>
        <end position="163"/>
    </location>
</feature>
<name>A0A2C7ARD3_9ACTN</name>
<dbReference type="EMBL" id="LT576035">
    <property type="protein sequence ID" value="SBN38252.1"/>
    <property type="molecule type" value="Genomic_DNA"/>
</dbReference>
<dbReference type="AlphaFoldDB" id="A0A2C7ARD3"/>
<accession>A0A2C7ARD3</accession>
<gene>
    <name evidence="2" type="ORF">PFR_JS10_609</name>
</gene>
<dbReference type="Gene3D" id="3.40.640.10">
    <property type="entry name" value="Type I PLP-dependent aspartate aminotransferase-like (Major domain)"/>
    <property type="match status" value="1"/>
</dbReference>
<dbReference type="RefSeq" id="WP_060760758.1">
    <property type="nucleotide sequence ID" value="NZ_CCYN01000014.1"/>
</dbReference>
<protein>
    <recommendedName>
        <fullName evidence="3">DegT/DnrJ/EryC1/StrS aminotransferase</fullName>
    </recommendedName>
</protein>
<organism evidence="2">
    <name type="scientific">Propionibacterium freudenreichii</name>
    <dbReference type="NCBI Taxonomy" id="1744"/>
    <lineage>
        <taxon>Bacteria</taxon>
        <taxon>Bacillati</taxon>
        <taxon>Actinomycetota</taxon>
        <taxon>Actinomycetes</taxon>
        <taxon>Propionibacteriales</taxon>
        <taxon>Propionibacteriaceae</taxon>
        <taxon>Propionibacterium</taxon>
    </lineage>
</organism>
<evidence type="ECO:0000256" key="1">
    <source>
        <dbReference type="SAM" id="MobiDB-lite"/>
    </source>
</evidence>
<evidence type="ECO:0008006" key="3">
    <source>
        <dbReference type="Google" id="ProtNLM"/>
    </source>
</evidence>
<evidence type="ECO:0000313" key="2">
    <source>
        <dbReference type="EMBL" id="SBN38252.1"/>
    </source>
</evidence>